<gene>
    <name evidence="8" type="ORF">BBP83_11035</name>
</gene>
<dbReference type="GO" id="GO:0016020">
    <property type="term" value="C:membrane"/>
    <property type="evidence" value="ECO:0007669"/>
    <property type="project" value="UniProtKB-SubCell"/>
</dbReference>
<dbReference type="Pfam" id="PF00892">
    <property type="entry name" value="EamA"/>
    <property type="match status" value="2"/>
</dbReference>
<dbReference type="PANTHER" id="PTHR32322">
    <property type="entry name" value="INNER MEMBRANE TRANSPORTER"/>
    <property type="match status" value="1"/>
</dbReference>
<dbReference type="SUPFAM" id="SSF103481">
    <property type="entry name" value="Multidrug resistance efflux transporter EmrE"/>
    <property type="match status" value="2"/>
</dbReference>
<dbReference type="InterPro" id="IPR037185">
    <property type="entry name" value="EmrE-like"/>
</dbReference>
<evidence type="ECO:0000256" key="4">
    <source>
        <dbReference type="ARBA" id="ARBA00022989"/>
    </source>
</evidence>
<keyword evidence="3 6" id="KW-0812">Transmembrane</keyword>
<evidence type="ECO:0000256" key="6">
    <source>
        <dbReference type="SAM" id="Phobius"/>
    </source>
</evidence>
<comment type="subcellular location">
    <subcellularLocation>
        <location evidence="1">Membrane</location>
        <topology evidence="1">Multi-pass membrane protein</topology>
    </subcellularLocation>
</comment>
<comment type="similarity">
    <text evidence="2">Belongs to the EamA transporter family.</text>
</comment>
<organism evidence="8 9">
    <name type="scientific">Acinetobacter celticus</name>
    <dbReference type="NCBI Taxonomy" id="1891224"/>
    <lineage>
        <taxon>Bacteria</taxon>
        <taxon>Pseudomonadati</taxon>
        <taxon>Pseudomonadota</taxon>
        <taxon>Gammaproteobacteria</taxon>
        <taxon>Moraxellales</taxon>
        <taxon>Moraxellaceae</taxon>
        <taxon>Acinetobacter</taxon>
    </lineage>
</organism>
<feature type="transmembrane region" description="Helical" evidence="6">
    <location>
        <begin position="223"/>
        <end position="247"/>
    </location>
</feature>
<feature type="transmembrane region" description="Helical" evidence="6">
    <location>
        <begin position="259"/>
        <end position="277"/>
    </location>
</feature>
<dbReference type="AlphaFoldDB" id="A0A1C3CUQ7"/>
<feature type="transmembrane region" description="Helical" evidence="6">
    <location>
        <begin position="191"/>
        <end position="211"/>
    </location>
</feature>
<dbReference type="EMBL" id="MBDL01000011">
    <property type="protein sequence ID" value="ODA12416.1"/>
    <property type="molecule type" value="Genomic_DNA"/>
</dbReference>
<dbReference type="Gene3D" id="1.10.3730.20">
    <property type="match status" value="1"/>
</dbReference>
<evidence type="ECO:0000256" key="1">
    <source>
        <dbReference type="ARBA" id="ARBA00004141"/>
    </source>
</evidence>
<dbReference type="RefSeq" id="WP_068888894.1">
    <property type="nucleotide sequence ID" value="NZ_CBCRUU010000014.1"/>
</dbReference>
<evidence type="ECO:0000256" key="3">
    <source>
        <dbReference type="ARBA" id="ARBA00022692"/>
    </source>
</evidence>
<dbReference type="InterPro" id="IPR050638">
    <property type="entry name" value="AA-Vitamin_Transporters"/>
</dbReference>
<reference evidence="8 9" key="1">
    <citation type="submission" date="2016-07" db="EMBL/GenBank/DDBJ databases">
        <title>Acinetobacter sp. ANC 4603.</title>
        <authorList>
            <person name="Radolfova-Krizova L."/>
            <person name="Nemec A."/>
        </authorList>
    </citation>
    <scope>NUCLEOTIDE SEQUENCE [LARGE SCALE GENOMIC DNA]</scope>
    <source>
        <strain evidence="8 9">ANC 4603</strain>
    </source>
</reference>
<dbReference type="Proteomes" id="UP000186553">
    <property type="component" value="Unassembled WGS sequence"/>
</dbReference>
<evidence type="ECO:0000313" key="8">
    <source>
        <dbReference type="EMBL" id="ODA12416.1"/>
    </source>
</evidence>
<evidence type="ECO:0000256" key="5">
    <source>
        <dbReference type="ARBA" id="ARBA00023136"/>
    </source>
</evidence>
<feature type="transmembrane region" description="Helical" evidence="6">
    <location>
        <begin position="160"/>
        <end position="179"/>
    </location>
</feature>
<protein>
    <submittedName>
        <fullName evidence="8">Transporter</fullName>
    </submittedName>
</protein>
<feature type="domain" description="EamA" evidence="7">
    <location>
        <begin position="162"/>
        <end position="300"/>
    </location>
</feature>
<proteinExistence type="inferred from homology"/>
<dbReference type="InterPro" id="IPR000620">
    <property type="entry name" value="EamA_dom"/>
</dbReference>
<comment type="caution">
    <text evidence="8">The sequence shown here is derived from an EMBL/GenBank/DDBJ whole genome shotgun (WGS) entry which is preliminary data.</text>
</comment>
<dbReference type="OrthoDB" id="9813617at2"/>
<feature type="transmembrane region" description="Helical" evidence="6">
    <location>
        <begin position="75"/>
        <end position="92"/>
    </location>
</feature>
<name>A0A1C3CUQ7_9GAMM</name>
<feature type="domain" description="EamA" evidence="7">
    <location>
        <begin position="11"/>
        <end position="147"/>
    </location>
</feature>
<keyword evidence="5 6" id="KW-0472">Membrane</keyword>
<keyword evidence="9" id="KW-1185">Reference proteome</keyword>
<feature type="transmembrane region" description="Helical" evidence="6">
    <location>
        <begin position="42"/>
        <end position="63"/>
    </location>
</feature>
<dbReference type="PANTHER" id="PTHR32322:SF2">
    <property type="entry name" value="EAMA DOMAIN-CONTAINING PROTEIN"/>
    <property type="match status" value="1"/>
</dbReference>
<feature type="transmembrane region" description="Helical" evidence="6">
    <location>
        <begin position="104"/>
        <end position="123"/>
    </location>
</feature>
<accession>A0A1C3CUQ7</accession>
<feature type="transmembrane region" description="Helical" evidence="6">
    <location>
        <begin position="283"/>
        <end position="301"/>
    </location>
</feature>
<sequence length="310" mass="34170">MQQFLTRTQVGSLCAICAAFLFSTKAIFIKQAYALSPEVNATVLMALRMASALPFFLLICWFSRQSYTDIKQKDWLLLIVAGLLGYYLASWLDFQGLMYISASLERIILFLYPTLTVIASSFIYKQKLSLKSIFAIALSYGGTVIVMLQEQSHTPHESGFWLGASFVFASAVAFAAYLLMTPKLMLKFGSWHFTGLALSIACMGTLVHFALTIPEPVQLLQRLPLSVLGYGVALGFFVTVLPTILMMQSIVRLGAAQSAMIASIGPILTILLAVAFLDEHLNTIQWMGCLLNILGVLMITLSKKKLAHTK</sequence>
<keyword evidence="4 6" id="KW-1133">Transmembrane helix</keyword>
<evidence type="ECO:0000256" key="2">
    <source>
        <dbReference type="ARBA" id="ARBA00007362"/>
    </source>
</evidence>
<feature type="transmembrane region" description="Helical" evidence="6">
    <location>
        <begin position="130"/>
        <end position="148"/>
    </location>
</feature>
<evidence type="ECO:0000313" key="9">
    <source>
        <dbReference type="Proteomes" id="UP000186553"/>
    </source>
</evidence>
<evidence type="ECO:0000259" key="7">
    <source>
        <dbReference type="Pfam" id="PF00892"/>
    </source>
</evidence>